<dbReference type="AlphaFoldDB" id="A0A7Y6ISJ8"/>
<comment type="caution">
    <text evidence="2">The sequence shown here is derived from an EMBL/GenBank/DDBJ whole genome shotgun (WGS) entry which is preliminary data.</text>
</comment>
<name>A0A7Y6ISJ8_9ACTN</name>
<organism evidence="2 3">
    <name type="scientific">Nonomuraea rhodomycinica</name>
    <dbReference type="NCBI Taxonomy" id="1712872"/>
    <lineage>
        <taxon>Bacteria</taxon>
        <taxon>Bacillati</taxon>
        <taxon>Actinomycetota</taxon>
        <taxon>Actinomycetes</taxon>
        <taxon>Streptosporangiales</taxon>
        <taxon>Streptosporangiaceae</taxon>
        <taxon>Nonomuraea</taxon>
    </lineage>
</organism>
<evidence type="ECO:0000256" key="1">
    <source>
        <dbReference type="SAM" id="MobiDB-lite"/>
    </source>
</evidence>
<gene>
    <name evidence="2" type="ORF">HT134_24635</name>
</gene>
<keyword evidence="3" id="KW-1185">Reference proteome</keyword>
<accession>A0A7Y6ISJ8</accession>
<reference evidence="2 3" key="1">
    <citation type="submission" date="2020-06" db="EMBL/GenBank/DDBJ databases">
        <authorList>
            <person name="Chanama M."/>
        </authorList>
    </citation>
    <scope>NUCLEOTIDE SEQUENCE [LARGE SCALE GENOMIC DNA]</scope>
    <source>
        <strain evidence="2 3">TBRC6557</strain>
    </source>
</reference>
<feature type="compositionally biased region" description="Basic and acidic residues" evidence="1">
    <location>
        <begin position="113"/>
        <end position="124"/>
    </location>
</feature>
<feature type="compositionally biased region" description="Polar residues" evidence="1">
    <location>
        <begin position="61"/>
        <end position="78"/>
    </location>
</feature>
<evidence type="ECO:0000313" key="3">
    <source>
        <dbReference type="Proteomes" id="UP000546126"/>
    </source>
</evidence>
<feature type="region of interest" description="Disordered" evidence="1">
    <location>
        <begin position="61"/>
        <end position="150"/>
    </location>
</feature>
<protein>
    <submittedName>
        <fullName evidence="2">Uncharacterized protein</fullName>
    </submittedName>
</protein>
<evidence type="ECO:0000313" key="2">
    <source>
        <dbReference type="EMBL" id="NUW43296.1"/>
    </source>
</evidence>
<feature type="compositionally biased region" description="Basic and acidic residues" evidence="1">
    <location>
        <begin position="136"/>
        <end position="145"/>
    </location>
</feature>
<dbReference type="EMBL" id="JABWGO010000006">
    <property type="protein sequence ID" value="NUW43296.1"/>
    <property type="molecule type" value="Genomic_DNA"/>
</dbReference>
<dbReference type="RefSeq" id="WP_175602829.1">
    <property type="nucleotide sequence ID" value="NZ_JABWGO010000006.1"/>
</dbReference>
<dbReference type="Proteomes" id="UP000546126">
    <property type="component" value="Unassembled WGS sequence"/>
</dbReference>
<sequence length="480" mass="50296">MAIWHARNRKAVVTGRSPADPRRRLVRSALIATMALIPGLVQMQFQPVSADPVPAHLDIPTSPTKGASTVLPQKSSRSAEGLPHLVDSKATETGEPVRSPGKWKRPAGSLPLETHHQVTGERADGGLSTPAKSTKSTRDADEPVKTSKAAAGKVMDVSTAASEPSVSALTALGTLSSGVWVFSSDRPWFSAVVSDPEGRAVGLAVEVEHDPSVPGQGSGLIWSDYSSTTYTSGTRLTSGLVSSGSLRDGWLIRWRVRGLTASNAVKGPWSEWQAGKVDTSKPAVTSLATLGTYSSGTWILSGTSPWFSAVVTDPEGRLVGLGVEVEHDPSAAGQGSGLIWSDASSVSSTSGSRVFSEEMPSDDLKDGWLIRWRVRGLTANNAVKGPWSEWQAGKVDTSKPAVSSPTALGTLSSGLWTFSSDRPWFSAVVSDPEGRGVGLAVEVEHDPSVPGQGSGLIWSDYSSTTYISGTRLTSGLVSSG</sequence>
<feature type="non-terminal residue" evidence="2">
    <location>
        <position position="480"/>
    </location>
</feature>
<proteinExistence type="predicted"/>